<evidence type="ECO:0000259" key="5">
    <source>
        <dbReference type="Pfam" id="PF00487"/>
    </source>
</evidence>
<feature type="domain" description="Fatty acid desaturase" evidence="5">
    <location>
        <begin position="63"/>
        <end position="322"/>
    </location>
</feature>
<dbReference type="Proteomes" id="UP000662314">
    <property type="component" value="Unassembled WGS sequence"/>
</dbReference>
<evidence type="ECO:0000256" key="1">
    <source>
        <dbReference type="ARBA" id="ARBA00001954"/>
    </source>
</evidence>
<dbReference type="GO" id="GO:0016491">
    <property type="term" value="F:oxidoreductase activity"/>
    <property type="evidence" value="ECO:0007669"/>
    <property type="project" value="InterPro"/>
</dbReference>
<evidence type="ECO:0000256" key="2">
    <source>
        <dbReference type="ARBA" id="ARBA00008749"/>
    </source>
</evidence>
<dbReference type="Pfam" id="PF00487">
    <property type="entry name" value="FA_desaturase"/>
    <property type="match status" value="1"/>
</dbReference>
<feature type="transmembrane region" description="Helical" evidence="4">
    <location>
        <begin position="236"/>
        <end position="254"/>
    </location>
</feature>
<evidence type="ECO:0000256" key="3">
    <source>
        <dbReference type="ARBA" id="ARBA00023004"/>
    </source>
</evidence>
<comment type="cofactor">
    <cofactor evidence="1">
        <name>Fe(2+)</name>
        <dbReference type="ChEBI" id="CHEBI:29033"/>
    </cofactor>
</comment>
<comment type="similarity">
    <text evidence="2">Belongs to the fatty acid desaturase type 2 family.</text>
</comment>
<name>A0A8J7IHG9_9NOST</name>
<dbReference type="RefSeq" id="WP_214436777.1">
    <property type="nucleotide sequence ID" value="NZ_CAWPUQ010000252.1"/>
</dbReference>
<proteinExistence type="inferred from homology"/>
<feature type="transmembrane region" description="Helical" evidence="4">
    <location>
        <begin position="68"/>
        <end position="87"/>
    </location>
</feature>
<organism evidence="6 7">
    <name type="scientific">Dendronalium phyllosphericum CENA369</name>
    <dbReference type="NCBI Taxonomy" id="1725256"/>
    <lineage>
        <taxon>Bacteria</taxon>
        <taxon>Bacillati</taxon>
        <taxon>Cyanobacteriota</taxon>
        <taxon>Cyanophyceae</taxon>
        <taxon>Nostocales</taxon>
        <taxon>Nostocaceae</taxon>
        <taxon>Dendronalium</taxon>
        <taxon>Dendronalium phyllosphericum</taxon>
    </lineage>
</organism>
<sequence>MELTANNQEFEENIAPSIKEVTQLSNEELRILHEIPKFRPIIQTFVVIGTYLTLSSLGFWLNNWAVWLLIWFVQGFLFVCIFAAIHYCSHTSLYRSKNANRFVGTFLSLVLLMNFYFHKYIHLGHHQETRNKGIIVGDTSGWQTFPDIKTYFIALTYFYPLATWKNWWIATKGLYINSSIDPQQEESDVAIKFYVNYFKTPEQRQVVLQNNWLLLGWVVVMAGLTVIYPWVLFCGYWIPLLTFAAPFGFILTITDHYGCESGLNHNEWNNTRTMLSNSIVRFYYFNNNYHVEHHLYPSMPEHNYPNIHELVKHRLNYVEKSYLMFHLKVMRGLIAAKSQ</sequence>
<evidence type="ECO:0000313" key="6">
    <source>
        <dbReference type="EMBL" id="MBH8578108.1"/>
    </source>
</evidence>
<dbReference type="InterPro" id="IPR005804">
    <property type="entry name" value="FA_desaturase_dom"/>
</dbReference>
<dbReference type="EMBL" id="JAECZA010000313">
    <property type="protein sequence ID" value="MBH8578108.1"/>
    <property type="molecule type" value="Genomic_DNA"/>
</dbReference>
<dbReference type="GO" id="GO:0006629">
    <property type="term" value="P:lipid metabolic process"/>
    <property type="evidence" value="ECO:0007669"/>
    <property type="project" value="InterPro"/>
</dbReference>
<dbReference type="PANTHER" id="PTHR32100">
    <property type="entry name" value="OMEGA-6 FATTY ACID DESATURASE, CHLOROPLASTIC"/>
    <property type="match status" value="1"/>
</dbReference>
<keyword evidence="4" id="KW-1133">Transmembrane helix</keyword>
<gene>
    <name evidence="6" type="ORF">I8752_35230</name>
</gene>
<feature type="transmembrane region" description="Helical" evidence="4">
    <location>
        <begin position="212"/>
        <end position="230"/>
    </location>
</feature>
<comment type="caution">
    <text evidence="6">The sequence shown here is derived from an EMBL/GenBank/DDBJ whole genome shotgun (WGS) entry which is preliminary data.</text>
</comment>
<dbReference type="AlphaFoldDB" id="A0A8J7IHG9"/>
<keyword evidence="3" id="KW-0408">Iron</keyword>
<accession>A0A8J7IHG9</accession>
<feature type="transmembrane region" description="Helical" evidence="4">
    <location>
        <begin position="99"/>
        <end position="117"/>
    </location>
</feature>
<protein>
    <submittedName>
        <fullName evidence="6">Fatty acid desaturase</fullName>
    </submittedName>
</protein>
<evidence type="ECO:0000256" key="4">
    <source>
        <dbReference type="SAM" id="Phobius"/>
    </source>
</evidence>
<keyword evidence="4" id="KW-0472">Membrane</keyword>
<dbReference type="InterPro" id="IPR012171">
    <property type="entry name" value="Fatty_acid_desaturase"/>
</dbReference>
<keyword evidence="7" id="KW-1185">Reference proteome</keyword>
<reference evidence="6 7" key="1">
    <citation type="journal article" date="2021" name="Int. J. Syst. Evol. Microbiol.">
        <title>Amazonocrinis nigriterrae gen. nov., sp. nov., Atlanticothrix silvestris gen. nov., sp. nov. and Dendronalium phyllosphericum gen. nov., sp. nov., nostocacean cyanobacteria from Brazilian environments.</title>
        <authorList>
            <person name="Alvarenga D.O."/>
            <person name="Andreote A.P.D."/>
            <person name="Branco L.H.Z."/>
            <person name="Delbaje E."/>
            <person name="Cruz R.B."/>
            <person name="Varani A.M."/>
            <person name="Fiore M.F."/>
        </authorList>
    </citation>
    <scope>NUCLEOTIDE SEQUENCE [LARGE SCALE GENOMIC DNA]</scope>
    <source>
        <strain evidence="6 7">CENA369</strain>
    </source>
</reference>
<evidence type="ECO:0000313" key="7">
    <source>
        <dbReference type="Proteomes" id="UP000662314"/>
    </source>
</evidence>
<feature type="transmembrane region" description="Helical" evidence="4">
    <location>
        <begin position="41"/>
        <end position="61"/>
    </location>
</feature>
<keyword evidence="4" id="KW-0812">Transmembrane</keyword>